<organism evidence="1 2">
    <name type="scientific">Intrasporangium calvum</name>
    <dbReference type="NCBI Taxonomy" id="53358"/>
    <lineage>
        <taxon>Bacteria</taxon>
        <taxon>Bacillati</taxon>
        <taxon>Actinomycetota</taxon>
        <taxon>Actinomycetes</taxon>
        <taxon>Micrococcales</taxon>
        <taxon>Intrasporangiaceae</taxon>
        <taxon>Intrasporangium</taxon>
    </lineage>
</organism>
<dbReference type="EMBL" id="JAPFQL010000011">
    <property type="protein sequence ID" value="MDC5696396.1"/>
    <property type="molecule type" value="Genomic_DNA"/>
</dbReference>
<gene>
    <name evidence="1" type="ORF">OO014_03940</name>
</gene>
<accession>A0ABT5GDQ5</accession>
<dbReference type="Proteomes" id="UP001150259">
    <property type="component" value="Unassembled WGS sequence"/>
</dbReference>
<sequence>MARIEANCSQCGGVEFEDGFIEDNGQGSQGFARWIAGPLQRGPFGGAFRFGAPRWVVDAIRCTLCGHLELYVRDRA</sequence>
<keyword evidence="2" id="KW-1185">Reference proteome</keyword>
<protein>
    <submittedName>
        <fullName evidence="1">Uncharacterized protein</fullName>
    </submittedName>
</protein>
<evidence type="ECO:0000313" key="2">
    <source>
        <dbReference type="Proteomes" id="UP001150259"/>
    </source>
</evidence>
<proteinExistence type="predicted"/>
<evidence type="ECO:0000313" key="1">
    <source>
        <dbReference type="EMBL" id="MDC5696396.1"/>
    </source>
</evidence>
<reference evidence="1 2" key="1">
    <citation type="submission" date="2022-11" db="EMBL/GenBank/DDBJ databases">
        <title>Anaerobic phenanthrene biodegradation by a DNRA strain PheN6.</title>
        <authorList>
            <person name="Zhang Z."/>
        </authorList>
    </citation>
    <scope>NUCLEOTIDE SEQUENCE [LARGE SCALE GENOMIC DNA]</scope>
    <source>
        <strain evidence="1 2">PheN6</strain>
    </source>
</reference>
<dbReference type="RefSeq" id="WP_272460973.1">
    <property type="nucleotide sequence ID" value="NZ_JAPFQL010000011.1"/>
</dbReference>
<comment type="caution">
    <text evidence="1">The sequence shown here is derived from an EMBL/GenBank/DDBJ whole genome shotgun (WGS) entry which is preliminary data.</text>
</comment>
<name>A0ABT5GDQ5_9MICO</name>